<dbReference type="InterPro" id="IPR004263">
    <property type="entry name" value="Exostosin"/>
</dbReference>
<dbReference type="GO" id="GO:0000139">
    <property type="term" value="C:Golgi membrane"/>
    <property type="evidence" value="ECO:0007669"/>
    <property type="project" value="UniProtKB-SubCell"/>
</dbReference>
<feature type="domain" description="Exostosin GT47" evidence="5">
    <location>
        <begin position="168"/>
        <end position="463"/>
    </location>
</feature>
<dbReference type="PANTHER" id="PTHR11062:SF281">
    <property type="entry name" value="EXOSTOSIN-LIKE 2"/>
    <property type="match status" value="1"/>
</dbReference>
<name>A0AAV1IAM4_9CHLO</name>
<comment type="caution">
    <text evidence="6">The sequence shown here is derived from an EMBL/GenBank/DDBJ whole genome shotgun (WGS) entry which is preliminary data.</text>
</comment>
<proteinExistence type="inferred from homology"/>
<sequence>MPDAENDRSHSSASFRERHPLQGPGVSLRQHTRLQPKGWSWKTVYFLALSAALLSGYVQAKPPLNELTRNSPLLRAKGKTKLRAQAGAEEACQFESGRSAPAACKFFVLDVSQIARELGLPTCNEAHLATDPETGMMLLDPKFVAPNVTLSEPPDGQEWIYPYTVAPHYQSQNAGPWYVYHTLRNSKNTVSTIDEADVVYVYDYCYTMWILANHHAKQHWWLRENYLPSKHTGSQVLSMYRAIMALPKWQKNGGRDFAFYHSHSGFEWDDLETTNQYQDMMCQDFQWATVVVIEQMQRWRCPTYTPRTTVIAPYSSTEVVHALPEAEKHTLLFFRGDCEPPVPVNVGKYMRVQAVASLREVQRQESQGQIPDADDEDFVDELNVCCHGRAAAEEVACTDKEFALNELKVQPHAGMLEAMAGSVFCLIMPGNSQSSQRLTEAFIAGCIPVFLGPPWHTLPFSTEASHRMLLPASHERLILMCRIWFSRCSDDPKPMAAGASCAFYER</sequence>
<dbReference type="PANTHER" id="PTHR11062">
    <property type="entry name" value="EXOSTOSIN HEPARAN SULFATE GLYCOSYLTRANSFERASE -RELATED"/>
    <property type="match status" value="1"/>
</dbReference>
<dbReference type="Pfam" id="PF03016">
    <property type="entry name" value="Exostosin_GT47"/>
    <property type="match status" value="1"/>
</dbReference>
<dbReference type="InterPro" id="IPR040911">
    <property type="entry name" value="Exostosin_GT47"/>
</dbReference>
<accession>A0AAV1IAM4</accession>
<reference evidence="6 7" key="1">
    <citation type="submission" date="2023-10" db="EMBL/GenBank/DDBJ databases">
        <authorList>
            <person name="Maclean D."/>
            <person name="Macfadyen A."/>
        </authorList>
    </citation>
    <scope>NUCLEOTIDE SEQUENCE [LARGE SCALE GENOMIC DNA]</scope>
</reference>
<gene>
    <name evidence="6" type="ORF">CVIRNUC_007337</name>
</gene>
<feature type="region of interest" description="Disordered" evidence="4">
    <location>
        <begin position="1"/>
        <end position="27"/>
    </location>
</feature>
<comment type="similarity">
    <text evidence="2">Belongs to the glycosyltransferase 47 family.</text>
</comment>
<evidence type="ECO:0000256" key="4">
    <source>
        <dbReference type="SAM" id="MobiDB-lite"/>
    </source>
</evidence>
<evidence type="ECO:0000259" key="5">
    <source>
        <dbReference type="Pfam" id="PF03016"/>
    </source>
</evidence>
<dbReference type="EMBL" id="CAUYUE010000010">
    <property type="protein sequence ID" value="CAK0784134.1"/>
    <property type="molecule type" value="Genomic_DNA"/>
</dbReference>
<evidence type="ECO:0000256" key="1">
    <source>
        <dbReference type="ARBA" id="ARBA00004323"/>
    </source>
</evidence>
<organism evidence="6 7">
    <name type="scientific">Coccomyxa viridis</name>
    <dbReference type="NCBI Taxonomy" id="1274662"/>
    <lineage>
        <taxon>Eukaryota</taxon>
        <taxon>Viridiplantae</taxon>
        <taxon>Chlorophyta</taxon>
        <taxon>core chlorophytes</taxon>
        <taxon>Trebouxiophyceae</taxon>
        <taxon>Trebouxiophyceae incertae sedis</taxon>
        <taxon>Coccomyxaceae</taxon>
        <taxon>Coccomyxa</taxon>
    </lineage>
</organism>
<feature type="compositionally biased region" description="Basic and acidic residues" evidence="4">
    <location>
        <begin position="1"/>
        <end position="20"/>
    </location>
</feature>
<comment type="subcellular location">
    <subcellularLocation>
        <location evidence="1">Golgi apparatus membrane</location>
        <topology evidence="1">Single-pass type II membrane protein</topology>
    </subcellularLocation>
</comment>
<keyword evidence="3" id="KW-0333">Golgi apparatus</keyword>
<protein>
    <recommendedName>
        <fullName evidence="5">Exostosin GT47 domain-containing protein</fullName>
    </recommendedName>
</protein>
<evidence type="ECO:0000256" key="2">
    <source>
        <dbReference type="ARBA" id="ARBA00010271"/>
    </source>
</evidence>
<evidence type="ECO:0000256" key="3">
    <source>
        <dbReference type="ARBA" id="ARBA00023034"/>
    </source>
</evidence>
<dbReference type="AlphaFoldDB" id="A0AAV1IAM4"/>
<evidence type="ECO:0000313" key="7">
    <source>
        <dbReference type="Proteomes" id="UP001314263"/>
    </source>
</evidence>
<evidence type="ECO:0000313" key="6">
    <source>
        <dbReference type="EMBL" id="CAK0784134.1"/>
    </source>
</evidence>
<keyword evidence="7" id="KW-1185">Reference proteome</keyword>
<dbReference type="Proteomes" id="UP001314263">
    <property type="component" value="Unassembled WGS sequence"/>
</dbReference>
<dbReference type="GO" id="GO:0016757">
    <property type="term" value="F:glycosyltransferase activity"/>
    <property type="evidence" value="ECO:0007669"/>
    <property type="project" value="InterPro"/>
</dbReference>